<gene>
    <name evidence="2 3 4" type="primary">LOC110198973</name>
</gene>
<sequence length="258" mass="29748">MGVLLRVESFFPGNTQWKSMKLRLKIHIDSALQEFPVEEWAIMYPALISVDELARYDLPASVDYTVRKTGQKIYYVGHSQGNLLVSWHSPPYPSWPRKSKLFFASAPIFYLQHIKSLPFLLLLKLPTPLLRSRIDVYVAHNPGGTSIQNILHFSQAFHEIRQILSPYDWRSPKENLAHYNQTIPLTYNLSTMKVPTALWSGLRDLMADPKDVSSLIPQIPKIIYHKILPAFDHLAFVFGVDAPQTIYYEIIKMIKKTL</sequence>
<evidence type="ECO:0000313" key="4">
    <source>
        <dbReference type="RefSeq" id="XP_020829287.1"/>
    </source>
</evidence>
<dbReference type="PANTHER" id="PTHR11005">
    <property type="entry name" value="LYSOSOMAL ACID LIPASE-RELATED"/>
    <property type="match status" value="1"/>
</dbReference>
<dbReference type="AlphaFoldDB" id="A0A6P5J4M9"/>
<organism evidence="1 4">
    <name type="scientific">Phascolarctos cinereus</name>
    <name type="common">Koala</name>
    <dbReference type="NCBI Taxonomy" id="38626"/>
    <lineage>
        <taxon>Eukaryota</taxon>
        <taxon>Metazoa</taxon>
        <taxon>Chordata</taxon>
        <taxon>Craniata</taxon>
        <taxon>Vertebrata</taxon>
        <taxon>Euteleostomi</taxon>
        <taxon>Mammalia</taxon>
        <taxon>Metatheria</taxon>
        <taxon>Diprotodontia</taxon>
        <taxon>Phascolarctidae</taxon>
        <taxon>Phascolarctos</taxon>
    </lineage>
</organism>
<evidence type="ECO:0000313" key="3">
    <source>
        <dbReference type="RefSeq" id="XP_020829286.1"/>
    </source>
</evidence>
<name>A0A6P5J4M9_PHACI</name>
<dbReference type="KEGG" id="pcw:110198973"/>
<evidence type="ECO:0000313" key="1">
    <source>
        <dbReference type="Proteomes" id="UP000515140"/>
    </source>
</evidence>
<dbReference type="RefSeq" id="XP_020829286.1">
    <property type="nucleotide sequence ID" value="XM_020973627.1"/>
</dbReference>
<dbReference type="RefSeq" id="XP_020829287.1">
    <property type="nucleotide sequence ID" value="XM_020973628.1"/>
</dbReference>
<reference evidence="2 3" key="1">
    <citation type="submission" date="2025-04" db="UniProtKB">
        <authorList>
            <consortium name="RefSeq"/>
        </authorList>
    </citation>
    <scope>IDENTIFICATION</scope>
    <source>
        <tissue evidence="2 3">Spleen</tissue>
    </source>
</reference>
<dbReference type="Gene3D" id="3.40.50.1820">
    <property type="entry name" value="alpha/beta hydrolase"/>
    <property type="match status" value="2"/>
</dbReference>
<accession>A0A6P5J4M9</accession>
<proteinExistence type="predicted"/>
<protein>
    <submittedName>
        <fullName evidence="2 3">Lysosomal acid lipase/cholesteryl ester hydrolase-like isoform X1</fullName>
    </submittedName>
</protein>
<dbReference type="SUPFAM" id="SSF53474">
    <property type="entry name" value="alpha/beta-Hydrolases"/>
    <property type="match status" value="1"/>
</dbReference>
<dbReference type="InterPro" id="IPR029058">
    <property type="entry name" value="AB_hydrolase_fold"/>
</dbReference>
<evidence type="ECO:0000313" key="2">
    <source>
        <dbReference type="RefSeq" id="XP_020829284.1"/>
    </source>
</evidence>
<dbReference type="GeneID" id="110198973"/>
<dbReference type="Proteomes" id="UP000515140">
    <property type="component" value="Unplaced"/>
</dbReference>
<dbReference type="RefSeq" id="XP_020829284.1">
    <property type="nucleotide sequence ID" value="XM_020973625.1"/>
</dbReference>
<keyword evidence="1" id="KW-1185">Reference proteome</keyword>